<dbReference type="Proteomes" id="UP000615446">
    <property type="component" value="Unassembled WGS sequence"/>
</dbReference>
<evidence type="ECO:0000313" key="2">
    <source>
        <dbReference type="Proteomes" id="UP000615446"/>
    </source>
</evidence>
<protein>
    <submittedName>
        <fullName evidence="1">Uncharacterized protein</fullName>
    </submittedName>
</protein>
<sequence>MRPPTAESEIIDINMENANNNLTIPPQPSGSDNITPKNMKIKKAVDKSVEKIYVNTTIPDDKQANIRDIFIYNVPSSWSYEKILAELKAWRDPISMIEIWQYSLGDISVQSRFWVTWERTTPSQLIFGNLPIKAIKQFKTGEKALIVVFFKKYED</sequence>
<name>A0A8H3QHS0_9GLOM</name>
<gene>
    <name evidence="1" type="ORF">RCL2_000750000</name>
</gene>
<dbReference type="EMBL" id="BLAL01000047">
    <property type="protein sequence ID" value="GES80208.1"/>
    <property type="molecule type" value="Genomic_DNA"/>
</dbReference>
<dbReference type="AlphaFoldDB" id="A0A8H3QHS0"/>
<comment type="caution">
    <text evidence="1">The sequence shown here is derived from an EMBL/GenBank/DDBJ whole genome shotgun (WGS) entry which is preliminary data.</text>
</comment>
<dbReference type="OrthoDB" id="2489729at2759"/>
<accession>A0A8H3QHS0</accession>
<reference evidence="1" key="1">
    <citation type="submission" date="2019-10" db="EMBL/GenBank/DDBJ databases">
        <title>Conservation and host-specific expression of non-tandemly repeated heterogenous ribosome RNA gene in arbuscular mycorrhizal fungi.</title>
        <authorList>
            <person name="Maeda T."/>
            <person name="Kobayashi Y."/>
            <person name="Nakagawa T."/>
            <person name="Ezawa T."/>
            <person name="Yamaguchi K."/>
            <person name="Bino T."/>
            <person name="Nishimoto Y."/>
            <person name="Shigenobu S."/>
            <person name="Kawaguchi M."/>
        </authorList>
    </citation>
    <scope>NUCLEOTIDE SEQUENCE</scope>
    <source>
        <strain evidence="1">HR1</strain>
    </source>
</reference>
<evidence type="ECO:0000313" key="1">
    <source>
        <dbReference type="EMBL" id="GES80208.1"/>
    </source>
</evidence>
<organism evidence="1 2">
    <name type="scientific">Rhizophagus clarus</name>
    <dbReference type="NCBI Taxonomy" id="94130"/>
    <lineage>
        <taxon>Eukaryota</taxon>
        <taxon>Fungi</taxon>
        <taxon>Fungi incertae sedis</taxon>
        <taxon>Mucoromycota</taxon>
        <taxon>Glomeromycotina</taxon>
        <taxon>Glomeromycetes</taxon>
        <taxon>Glomerales</taxon>
        <taxon>Glomeraceae</taxon>
        <taxon>Rhizophagus</taxon>
    </lineage>
</organism>
<proteinExistence type="predicted"/>